<keyword evidence="2" id="KW-0472">Membrane</keyword>
<dbReference type="AlphaFoldDB" id="A0A423SSQ3"/>
<reference evidence="3 4" key="2">
    <citation type="submission" date="2019-01" db="EMBL/GenBank/DDBJ databases">
        <title>The decoding of complex shrimp genome reveals the adaptation for benthos swimmer, frequently molting mechanism and breeding impact on genome.</title>
        <authorList>
            <person name="Sun Y."/>
            <person name="Gao Y."/>
            <person name="Yu Y."/>
        </authorList>
    </citation>
    <scope>NUCLEOTIDE SEQUENCE [LARGE SCALE GENOMIC DNA]</scope>
    <source>
        <tissue evidence="3">Muscle</tissue>
    </source>
</reference>
<evidence type="ECO:0000256" key="2">
    <source>
        <dbReference type="SAM" id="Phobius"/>
    </source>
</evidence>
<evidence type="ECO:0000313" key="3">
    <source>
        <dbReference type="EMBL" id="ROT67221.1"/>
    </source>
</evidence>
<accession>A0A423SSQ3</accession>
<name>A0A423SSQ3_PENVA</name>
<feature type="transmembrane region" description="Helical" evidence="2">
    <location>
        <begin position="41"/>
        <end position="62"/>
    </location>
</feature>
<gene>
    <name evidence="3" type="ORF">C7M84_014719</name>
</gene>
<feature type="transmembrane region" description="Helical" evidence="2">
    <location>
        <begin position="12"/>
        <end position="35"/>
    </location>
</feature>
<comment type="caution">
    <text evidence="3">The sequence shown here is derived from an EMBL/GenBank/DDBJ whole genome shotgun (WGS) entry which is preliminary data.</text>
</comment>
<organism evidence="3 4">
    <name type="scientific">Penaeus vannamei</name>
    <name type="common">Whiteleg shrimp</name>
    <name type="synonym">Litopenaeus vannamei</name>
    <dbReference type="NCBI Taxonomy" id="6689"/>
    <lineage>
        <taxon>Eukaryota</taxon>
        <taxon>Metazoa</taxon>
        <taxon>Ecdysozoa</taxon>
        <taxon>Arthropoda</taxon>
        <taxon>Crustacea</taxon>
        <taxon>Multicrustacea</taxon>
        <taxon>Malacostraca</taxon>
        <taxon>Eumalacostraca</taxon>
        <taxon>Eucarida</taxon>
        <taxon>Decapoda</taxon>
        <taxon>Dendrobranchiata</taxon>
        <taxon>Penaeoidea</taxon>
        <taxon>Penaeidae</taxon>
        <taxon>Penaeus</taxon>
    </lineage>
</organism>
<dbReference type="EMBL" id="QCYY01002832">
    <property type="protein sequence ID" value="ROT67221.1"/>
    <property type="molecule type" value="Genomic_DNA"/>
</dbReference>
<dbReference type="Proteomes" id="UP000283509">
    <property type="component" value="Unassembled WGS sequence"/>
</dbReference>
<keyword evidence="2" id="KW-1133">Transmembrane helix</keyword>
<evidence type="ECO:0000313" key="4">
    <source>
        <dbReference type="Proteomes" id="UP000283509"/>
    </source>
</evidence>
<protein>
    <submittedName>
        <fullName evidence="3">Uncharacterized protein</fullName>
    </submittedName>
</protein>
<feature type="transmembrane region" description="Helical" evidence="2">
    <location>
        <begin position="143"/>
        <end position="165"/>
    </location>
</feature>
<sequence>MLSEYLSSSVAHFSSVVVCLRALFLPALLSLLLFLSPSSSSSSFLFASSLSLLFFPVFLLRCPFSPFTLLISCSSNIPYSRSSFRYSITSLPFFSFFPAVFFQPLCLSSYFSLLFPSFTILYFSPVPFLPFYPFSPFFSLFSLLLFLSSFPFTSLFFSSFLSFLSPFSPSFSLYPLSPFLLLSSLSIPRSHFSFIPILPSLPPPPFPFITFRLPFYPCLPFLPFYPPPPSQVSESPPLPPPPSFDQRHHLLFFAGILLAPALITKSHVTESPGGQCPRAGCDFGTPGRQMGRTVFAVKAKLRAVLGGFETTAGAEYWIRDLRTIPDSHGIPDTHGQAGKRTVADPGEGRKTHTRPRTHESWQIYGVAWRWPVLIFGSADDGEPSLRQRSSRR</sequence>
<keyword evidence="2" id="KW-0812">Transmembrane</keyword>
<proteinExistence type="predicted"/>
<evidence type="ECO:0000256" key="1">
    <source>
        <dbReference type="SAM" id="MobiDB-lite"/>
    </source>
</evidence>
<reference evidence="3 4" key="1">
    <citation type="submission" date="2018-04" db="EMBL/GenBank/DDBJ databases">
        <authorList>
            <person name="Zhang X."/>
            <person name="Yuan J."/>
            <person name="Li F."/>
            <person name="Xiang J."/>
        </authorList>
    </citation>
    <scope>NUCLEOTIDE SEQUENCE [LARGE SCALE GENOMIC DNA]</scope>
    <source>
        <tissue evidence="3">Muscle</tissue>
    </source>
</reference>
<keyword evidence="4" id="KW-1185">Reference proteome</keyword>
<feature type="region of interest" description="Disordered" evidence="1">
    <location>
        <begin position="328"/>
        <end position="357"/>
    </location>
</feature>